<evidence type="ECO:0000313" key="2">
    <source>
        <dbReference type="Proteomes" id="UP000613255"/>
    </source>
</evidence>
<name>A0A934HP88_9RHOB</name>
<keyword evidence="2" id="KW-1185">Reference proteome</keyword>
<organism evidence="1 2">
    <name type="scientific">Pontibaca salina</name>
    <dbReference type="NCBI Taxonomy" id="2795731"/>
    <lineage>
        <taxon>Bacteria</taxon>
        <taxon>Pseudomonadati</taxon>
        <taxon>Pseudomonadota</taxon>
        <taxon>Alphaproteobacteria</taxon>
        <taxon>Rhodobacterales</taxon>
        <taxon>Roseobacteraceae</taxon>
        <taxon>Pontibaca</taxon>
    </lineage>
</organism>
<dbReference type="AlphaFoldDB" id="A0A934HP88"/>
<dbReference type="Proteomes" id="UP000613255">
    <property type="component" value="Unassembled WGS sequence"/>
</dbReference>
<comment type="caution">
    <text evidence="1">The sequence shown here is derived from an EMBL/GenBank/DDBJ whole genome shotgun (WGS) entry which is preliminary data.</text>
</comment>
<sequence>MPDSSPILALPYLQAAQAQKHVTHNEALQRLDLLVQMRVAGFAAETPPDLPQEGELHVLGASPGGVWAGQGGKIAAFLDDGWSFLDPLPGWRAWGIAEQELRLFDGNIWRAASGGHDNLPGVGVNTGADMVNRLAVSAPATLLSHEGAGHQLKVNKATAGDTAALLFQSDWSGHAEIGLAGEIDFSIKVSPDGTSWTEALRLDATSGLAGGAAVQAAAADITPGRLMRADYGYGPGNLLGAVAQSGGLPTGAVIEQGSNAGGSYTRWADGTQICWQVLDLGSITGRGNGTTTQPYHTADNNIWTFPALFSAPPVVSNQTRVDTAIIEDRFTVGTIGTPSNSQVPAVRAMRLSDSADAADALGYLTAVGRWF</sequence>
<proteinExistence type="predicted"/>
<evidence type="ECO:0000313" key="1">
    <source>
        <dbReference type="EMBL" id="MBI6630661.1"/>
    </source>
</evidence>
<dbReference type="RefSeq" id="WP_198686679.1">
    <property type="nucleotide sequence ID" value="NZ_JAEIJD010000011.1"/>
</dbReference>
<dbReference type="Pfam" id="PF10983">
    <property type="entry name" value="DUF2793"/>
    <property type="match status" value="1"/>
</dbReference>
<dbReference type="InterPro" id="IPR021251">
    <property type="entry name" value="DUF2793"/>
</dbReference>
<dbReference type="EMBL" id="JAEIJD010000011">
    <property type="protein sequence ID" value="MBI6630661.1"/>
    <property type="molecule type" value="Genomic_DNA"/>
</dbReference>
<reference evidence="1" key="1">
    <citation type="submission" date="2020-12" db="EMBL/GenBank/DDBJ databases">
        <title>Pontibaca salina gen. nov., sp. nov., isolated from marine sediment.</title>
        <authorList>
            <person name="Bo J."/>
            <person name="Wang S."/>
            <person name="Song X."/>
            <person name="Du Z."/>
        </authorList>
    </citation>
    <scope>NUCLEOTIDE SEQUENCE</scope>
    <source>
        <strain evidence="1">S1109L</strain>
    </source>
</reference>
<protein>
    <submittedName>
        <fullName evidence="1">DUF2793 domain-containing protein</fullName>
    </submittedName>
</protein>
<gene>
    <name evidence="1" type="ORF">JAO82_12310</name>
</gene>
<accession>A0A934HP88</accession>